<gene>
    <name evidence="1" type="ORF">DS742_23885</name>
</gene>
<sequence>MKDKFKIETFILREPILDFMDFEENPNKYLVSINYQKEEAEKILRKLASKVETDDLLYVEGVVFMEYQGQTIIPYIYWDEISALWPYIVNLIEDFITTGEGLYYFPDQPIEMKLSQKDNGIVFSVDNKKIFMDKHYFLTKVITAAEYYFEFINSTLENQESVESQRVKKLLEKIS</sequence>
<dbReference type="RefSeq" id="WP_117419458.1">
    <property type="nucleotide sequence ID" value="NZ_QOHO01000088.1"/>
</dbReference>
<dbReference type="Proteomes" id="UP000260680">
    <property type="component" value="Unassembled WGS sequence"/>
</dbReference>
<dbReference type="OrthoDB" id="2088102at2"/>
<organism evidence="1 2">
    <name type="scientific">Lacrimispora amygdalina</name>
    <dbReference type="NCBI Taxonomy" id="253257"/>
    <lineage>
        <taxon>Bacteria</taxon>
        <taxon>Bacillati</taxon>
        <taxon>Bacillota</taxon>
        <taxon>Clostridia</taxon>
        <taxon>Lachnospirales</taxon>
        <taxon>Lachnospiraceae</taxon>
        <taxon>Lacrimispora</taxon>
    </lineage>
</organism>
<reference evidence="1 2" key="1">
    <citation type="submission" date="2018-07" db="EMBL/GenBank/DDBJ databases">
        <title>New species, Clostridium PI-S10-A1B.</title>
        <authorList>
            <person name="Krishna G."/>
            <person name="Summeta K."/>
            <person name="Shikha S."/>
            <person name="Prabhu P.B."/>
            <person name="Suresh K."/>
        </authorList>
    </citation>
    <scope>NUCLEOTIDE SEQUENCE [LARGE SCALE GENOMIC DNA]</scope>
    <source>
        <strain evidence="1 2">PI-S10-A1B</strain>
    </source>
</reference>
<protein>
    <submittedName>
        <fullName evidence="1">Uncharacterized protein</fullName>
    </submittedName>
</protein>
<name>A0A3E2N5Y1_9FIRM</name>
<accession>A0A3E2N5Y1</accession>
<dbReference type="AlphaFoldDB" id="A0A3E2N5Y1"/>
<evidence type="ECO:0000313" key="1">
    <source>
        <dbReference type="EMBL" id="RFZ76364.1"/>
    </source>
</evidence>
<dbReference type="EMBL" id="QOHO01000088">
    <property type="protein sequence ID" value="RFZ76364.1"/>
    <property type="molecule type" value="Genomic_DNA"/>
</dbReference>
<evidence type="ECO:0000313" key="2">
    <source>
        <dbReference type="Proteomes" id="UP000260680"/>
    </source>
</evidence>
<proteinExistence type="predicted"/>
<comment type="caution">
    <text evidence="1">The sequence shown here is derived from an EMBL/GenBank/DDBJ whole genome shotgun (WGS) entry which is preliminary data.</text>
</comment>